<dbReference type="NCBIfam" id="TIGR01451">
    <property type="entry name" value="B_ant_repeat"/>
    <property type="match status" value="2"/>
</dbReference>
<dbReference type="EMBL" id="FZNY01000004">
    <property type="protein sequence ID" value="SNR93505.1"/>
    <property type="molecule type" value="Genomic_DNA"/>
</dbReference>
<organism evidence="3 4">
    <name type="scientific">Dokdonia pacifica</name>
    <dbReference type="NCBI Taxonomy" id="1627892"/>
    <lineage>
        <taxon>Bacteria</taxon>
        <taxon>Pseudomonadati</taxon>
        <taxon>Bacteroidota</taxon>
        <taxon>Flavobacteriia</taxon>
        <taxon>Flavobacteriales</taxon>
        <taxon>Flavobacteriaceae</taxon>
        <taxon>Dokdonia</taxon>
    </lineage>
</organism>
<dbReference type="InterPro" id="IPR044023">
    <property type="entry name" value="Ig_7"/>
</dbReference>
<feature type="compositionally biased region" description="Acidic residues" evidence="1">
    <location>
        <begin position="1542"/>
        <end position="1566"/>
    </location>
</feature>
<dbReference type="InterPro" id="IPR001434">
    <property type="entry name" value="OmcB-like_DUF11"/>
</dbReference>
<feature type="non-terminal residue" evidence="3">
    <location>
        <position position="3303"/>
    </location>
</feature>
<evidence type="ECO:0000256" key="1">
    <source>
        <dbReference type="SAM" id="MobiDB-lite"/>
    </source>
</evidence>
<dbReference type="InterPro" id="IPR055354">
    <property type="entry name" value="DUF7507"/>
</dbReference>
<dbReference type="GO" id="GO:0031410">
    <property type="term" value="C:cytoplasmic vesicle"/>
    <property type="evidence" value="ECO:0007669"/>
    <property type="project" value="TreeGrafter"/>
</dbReference>
<feature type="region of interest" description="Disordered" evidence="1">
    <location>
        <begin position="1540"/>
        <end position="1566"/>
    </location>
</feature>
<dbReference type="InterPro" id="IPR029865">
    <property type="entry name" value="KIAA0319-like"/>
</dbReference>
<dbReference type="PROSITE" id="PS50835">
    <property type="entry name" value="IG_LIKE"/>
    <property type="match status" value="1"/>
</dbReference>
<gene>
    <name evidence="3" type="ORF">SAMN06265376_104342</name>
</gene>
<dbReference type="Pfam" id="PF19081">
    <property type="entry name" value="Ig_7"/>
    <property type="match status" value="2"/>
</dbReference>
<keyword evidence="4" id="KW-1185">Reference proteome</keyword>
<accession>A0A239AD26</accession>
<protein>
    <recommendedName>
        <fullName evidence="2">Ig-like domain-containing protein</fullName>
    </recommendedName>
</protein>
<dbReference type="InterPro" id="IPR018247">
    <property type="entry name" value="EF_Hand_1_Ca_BS"/>
</dbReference>
<dbReference type="PROSITE" id="PS00018">
    <property type="entry name" value="EF_HAND_1"/>
    <property type="match status" value="1"/>
</dbReference>
<dbReference type="GO" id="GO:0016020">
    <property type="term" value="C:membrane"/>
    <property type="evidence" value="ECO:0007669"/>
    <property type="project" value="TreeGrafter"/>
</dbReference>
<dbReference type="Pfam" id="PF24346">
    <property type="entry name" value="DUF7507"/>
    <property type="match status" value="1"/>
</dbReference>
<dbReference type="PANTHER" id="PTHR46182:SF2">
    <property type="entry name" value="FI19480P1"/>
    <property type="match status" value="1"/>
</dbReference>
<sequence>MKKLYAHFSQMLKTNVKLNVFLALFAIIPFVSFAQNCTVNAGSLNQTFCEGSTITLTGNDVMPRIGDVSWTQISGPSVIIDTPNMPVTTVTGTSGGNTYIFRFSAVCGDGIESFQDKTVTIEGLTEAVASDDIASCPDASGGLIISGNTPEIAGEIGVWSVVTPGNPAGVTIASLTSPTTTITLSSGSCGTTTLAWTIEREYSTGRFCTSVDFLDVTNFGGEMPVEVLSGDQMLSNCYTATQSTTIQGSNAGCGLGGQSGMWSFVSGPAVPSFGNASNASTNVSGLIEGIYTLRWTASGPCVSGFADTVITVPAATQDITPVGGTVNIVICDTSVNDVTLEGIIPGFAGEEVSWTQTGGGNTVTFSPTPASTVNTLVSGINSANDPYQFTFTLENATTGCFEEKIYNVRYRNNNRTVTANNGDDQLFGDCGMTRFNIPVSNTGSGSTSYSIISGPAGSGFIFPTSPQNVGSNLSVDLLEPGTYVIEFNRTQAGEFPIGCTDGFDAISVIVSNGSPDEPNAGTGVTLPCAALPTSVNLSGSAITIGTSEWSLVNGPTSVTISDPYAQNITVNGLDVGTYTFRYANLTGPNCPIASSTVDITVNDPVLTTATAATVAAGTVVCPGESLQLQGSVPGDGEIGTWSASPGGLSFTPNVNDPNAVAEGFIANETYTLTWTIDYVNPQPTCSGASSADVSFTTSNDPPLTPSTIGNVVICASGTTQISLEANAVMAPEQGTWSVVPAGATFSPNANDPNAIATVPGNGTYTFKWTIDDSTSPCGTTEDSVVVTIADPIVADAGTDQQICATSTTMDATISSGAVGTWTYVSGPGGFTFADVNDPLSSVSFIFDGLYTFSWDVQIGDCDTQSTTVDIEVGLPPTIAAITPPSSTVLCNQTTLTLNAANPINTATEVGTWSLLAGAPNNPTIVTSSDFNTASISGLTTGFYTFRLTIVSTGNSICAPGMDSFEDITIEVIAPATAGAPLEVRCNVENVILTGTVGSNGTWTCVGGDCGSVTITPTSPYTANAAVVPNTTPYVFEYTIPASGGCDPGSAQTTVRVDAVPDMPEPVASPDELFICIGDTMPNGSVPISGNTPGGGVSSEWSIEFQPSTANAMITDDTAQSTTVTGLTVPGLYILEYTFSSGACTKLSDVLRITMYEPPTTSNAGPDDLEACELDYMTAANTPSVGIGTWTIINSPPGSSTTIDNPNNPVTSLSDIALGTYELQWTITNGPLPSPFPDPSACDPSISIVTVQFNDVPPSVAMAGPDQVLCNQTQTNLAAIAPTSGIGTWSQNPANPSGAVIAPPSDTDATVFGLSTGTYEFIWTTTTTGNDGCSFEDRMIIEVIDQPISSEAGPNLCVPAFTNVNLEATPVTSPEVGTWTQVSGPTSANFVDENSPTTAVTNTAIGIYIFEWTVSNGNCTPVADQMELQIKGISDLEITKLATPTSANVGETINYSISIFNNDANATNSDASGVSVEDILPAGLTLVPGSVSNGGIFNAGNTTITWTDLDIPSGATISVVYSAIINAMGPYTNSAQIIASDQFDPDSDPTTDSSIDDLGDGNPDDDETTFTVALGCEEPTAEAGTDVNLCADFGSYTLIGSSIGGSATEATWSVTTNPGTAGTVTPTTALADPSTATFTATAAGVYILTLTTDFNAPCVAAATDTVTITVTATPTVDAGPATAAICSDMMYTVTGSSSSNGTIAWTTSGSGSFNNASAENPIYTPSPSDVTSGSITLTKTVTGNGTCSSSSVSDTVTLTINEDPTLEAGSNTALCSDAGAYTLSDASIGGGATEGTWSITTSPTMGDGVLSVTTATANPETVTFTATVSGDYILTLTTNATAPCSAAVDTVTITIEGEPTVDAGPATASICSDMMYTVTGSTSTNGTIEWTTSGSGSFSDATIDNPVYTASDLDISAGTVTLTKTVTTSGACSASPAVDSVTLTINEDPTAEAGDDTNLCTDFGSYTLVGSSIGGGATTGIWTITQPTGGDGTVTPATATASPETASFSATVAGVYVLTLTSNATAPCSPATDIVTITVEAAPTVDAGPATASICSDMMYTVTGGTSTNGTILWTTSGTGTFNDDTAENPVYTPSAQDVTSGVVTLTKTVTGSGACASTFVRDNVTLTINEDPTAEAGDDTSLCTDFGSYTLVGSSIGGGATTGIWTITQPTGGDGAVTPATATASPETTSFSATVAGVYVLTLTSNATAPCSPATDTVTITVEAAPTVDAGPATAAICSDMMYTVTGSTSTNGTIEWTTSGSGSFSDATIDNPVYTASVLDVSATTITLTKTVTGTGACGTSSVSDTTVLTINEDPTVEAGSDTALCSDAGAYTLSDASIGGGATEGTWSITTSPTMGDGVLSITTATATPETVTFTATVPGDYILTLTTNATAPCSAAVDTVTITIEDEPTVDAGPATAAICSDMMYTVTGGTSTNGTIEWTTSGSGSFSNATIDNPVYTASALDVSATTITLTKTVTGTGACGTSSVSDTTVLTINEDPTVEAGSDMALCSDAGAYTLSDASIGGGATEGTWSITTSPTMGDGVLSITTATSTPETVTFTATVPGDYILTLTSNATAPCSTAVDTVTITIEDEPTVDAGPATAAICSDMMYTLTGGTSTNGTIEWTTSGTGVFTDNTIENPVYTPSSIDITAGIVTLTKTVTGTGSCVTSTVSDSIELTINMQPEPPTSGGDQTECEEDPIQTLVASATLVNGDTIVWYDALTGGTIVDDADVNLNMVGTVTFFAQAENSVTGCISATRTPVTLTIQGSPAAATSSGNITECEASPIQTLDANNAITIPSGSTIVWYDMATAGTVVANPTLSTVGTVTYFAESVNADDCSSLTRTEVTLTINDAPNDISDQTDVVCSDIALDFDLVALSAGSTFTYTVASSDQGNVPAGANRLTGSAANITDTYTNLTADAVTITYTVIPTGTAPDNCVGTPFDIVVTVNPEPVVSTALNTTVCSDSPIGVQLETAPTSVPAVSWQLVSVTLDTGLTAAAGNTTPATGLPANAIANDTYTNTTGGSLTVTYVVTPTCLAGCVGNTATIIVTIDTAPTVNAGSDEEICADGGSFDLSSAMTPSTSSGGTIEWTTNGDGIFDNAFAETPIYTLGTADMSASVVQLTKTVTGDGTCSTASVSDTMNLTINPLPMPVITAPVYVCTGESALDLTTIVSPDFATGGTGTAITIDGVSNTTFDPAVQAAGPHTIEYIYVDPITGCTNSVTATIISCAPSIDLVKTSAYEDTNGDGVVSPGDMILYTFVVTNTGNVTVTSIDVTDTNLTPNLVGTIASLDPMANQTLV</sequence>
<evidence type="ECO:0000259" key="2">
    <source>
        <dbReference type="PROSITE" id="PS50835"/>
    </source>
</evidence>
<dbReference type="InterPro" id="IPR047589">
    <property type="entry name" value="DUF11_rpt"/>
</dbReference>
<reference evidence="3 4" key="1">
    <citation type="submission" date="2017-06" db="EMBL/GenBank/DDBJ databases">
        <authorList>
            <person name="Kim H.J."/>
            <person name="Triplett B.A."/>
        </authorList>
    </citation>
    <scope>NUCLEOTIDE SEQUENCE [LARGE SCALE GENOMIC DNA]</scope>
    <source>
        <strain evidence="3 4">DSM 25597</strain>
    </source>
</reference>
<evidence type="ECO:0000313" key="3">
    <source>
        <dbReference type="EMBL" id="SNR93505.1"/>
    </source>
</evidence>
<dbReference type="Proteomes" id="UP000198379">
    <property type="component" value="Unassembled WGS sequence"/>
</dbReference>
<dbReference type="PANTHER" id="PTHR46182">
    <property type="entry name" value="FI19480P1"/>
    <property type="match status" value="1"/>
</dbReference>
<dbReference type="Pfam" id="PF01345">
    <property type="entry name" value="DUF11"/>
    <property type="match status" value="1"/>
</dbReference>
<proteinExistence type="predicted"/>
<dbReference type="InterPro" id="IPR007110">
    <property type="entry name" value="Ig-like_dom"/>
</dbReference>
<dbReference type="RefSeq" id="WP_089372141.1">
    <property type="nucleotide sequence ID" value="NZ_FZNY01000004.1"/>
</dbReference>
<dbReference type="InterPro" id="IPR013783">
    <property type="entry name" value="Ig-like_fold"/>
</dbReference>
<dbReference type="Pfam" id="PF19406">
    <property type="entry name" value="PKD_5"/>
    <property type="match status" value="2"/>
</dbReference>
<dbReference type="Gene3D" id="2.60.40.10">
    <property type="entry name" value="Immunoglobulins"/>
    <property type="match status" value="8"/>
</dbReference>
<name>A0A239AD26_9FLAO</name>
<evidence type="ECO:0000313" key="4">
    <source>
        <dbReference type="Proteomes" id="UP000198379"/>
    </source>
</evidence>
<dbReference type="InterPro" id="IPR045828">
    <property type="entry name" value="PKD_Bacteroidetes"/>
</dbReference>
<dbReference type="Pfam" id="PF22352">
    <property type="entry name" value="K319L-like_PKD"/>
    <property type="match status" value="1"/>
</dbReference>
<feature type="domain" description="Ig-like" evidence="2">
    <location>
        <begin position="1656"/>
        <end position="1758"/>
    </location>
</feature>